<evidence type="ECO:0000259" key="2">
    <source>
        <dbReference type="Pfam" id="PF16087"/>
    </source>
</evidence>
<dbReference type="PANTHER" id="PTHR47326:SF1">
    <property type="entry name" value="HTH PSQ-TYPE DOMAIN-CONTAINING PROTEIN"/>
    <property type="match status" value="1"/>
</dbReference>
<dbReference type="GO" id="GO:0003676">
    <property type="term" value="F:nucleic acid binding"/>
    <property type="evidence" value="ECO:0007669"/>
    <property type="project" value="InterPro"/>
</dbReference>
<organism evidence="3">
    <name type="scientific">Diabrotica virgifera virgifera</name>
    <name type="common">western corn rootworm</name>
    <dbReference type="NCBI Taxonomy" id="50390"/>
    <lineage>
        <taxon>Eukaryota</taxon>
        <taxon>Metazoa</taxon>
        <taxon>Ecdysozoa</taxon>
        <taxon>Arthropoda</taxon>
        <taxon>Hexapoda</taxon>
        <taxon>Insecta</taxon>
        <taxon>Pterygota</taxon>
        <taxon>Neoptera</taxon>
        <taxon>Endopterygota</taxon>
        <taxon>Coleoptera</taxon>
        <taxon>Polyphaga</taxon>
        <taxon>Cucujiformia</taxon>
        <taxon>Chrysomeloidea</taxon>
        <taxon>Chrysomelidae</taxon>
        <taxon>Galerucinae</taxon>
        <taxon>Diabroticina</taxon>
        <taxon>Diabroticites</taxon>
        <taxon>Diabrotica</taxon>
    </lineage>
</organism>
<gene>
    <name evidence="3" type="primary">LOC114343176</name>
</gene>
<comment type="subcellular location">
    <subcellularLocation>
        <location evidence="1">Nucleus</location>
    </subcellularLocation>
</comment>
<proteinExistence type="predicted"/>
<evidence type="ECO:0000256" key="1">
    <source>
        <dbReference type="ARBA" id="ARBA00004123"/>
    </source>
</evidence>
<dbReference type="SUPFAM" id="SSF46689">
    <property type="entry name" value="Homeodomain-like"/>
    <property type="match status" value="1"/>
</dbReference>
<evidence type="ECO:0000313" key="3">
    <source>
        <dbReference type="RefSeq" id="XP_028149786.1"/>
    </source>
</evidence>
<dbReference type="InterPro" id="IPR009057">
    <property type="entry name" value="Homeodomain-like_sf"/>
</dbReference>
<dbReference type="Gene3D" id="3.30.420.10">
    <property type="entry name" value="Ribonuclease H-like superfamily/Ribonuclease H"/>
    <property type="match status" value="1"/>
</dbReference>
<feature type="domain" description="DUF4817" evidence="2">
    <location>
        <begin position="6"/>
        <end position="60"/>
    </location>
</feature>
<reference evidence="3" key="1">
    <citation type="submission" date="2025-08" db="UniProtKB">
        <authorList>
            <consortium name="RefSeq"/>
        </authorList>
    </citation>
    <scope>IDENTIFICATION</scope>
    <source>
        <tissue evidence="3">Whole insect</tissue>
    </source>
</reference>
<accession>A0A6P7GIP0</accession>
<dbReference type="InterPro" id="IPR032135">
    <property type="entry name" value="DUF4817"/>
</dbReference>
<dbReference type="InParanoid" id="A0A6P7GIP0"/>
<sequence length="204" mass="24295">MAQWPAEQRAFMLESFFKSNDSTMARRRFCEHFNIRHLADAPSASLVNNWIKRFRATGSVINHKPAGRPRTMRTPDNIDRVRRAVNRHPRRSVRKHSQSLRLARTSVQRILRNDLKFHPYKIQLCQFLKPDDHLKRKIFAETMINNFCNEGGMENIIFSDEAHFHLNGYVNKHNCRYWAQDNPRQKHQRQLHSKKVTVWCPPRA</sequence>
<name>A0A6P7GIP0_DIAVI</name>
<dbReference type="AlphaFoldDB" id="A0A6P7GIP0"/>
<dbReference type="Pfam" id="PF16087">
    <property type="entry name" value="DUF4817"/>
    <property type="match status" value="1"/>
</dbReference>
<dbReference type="PANTHER" id="PTHR47326">
    <property type="entry name" value="TRANSPOSABLE ELEMENT TC3 TRANSPOSASE-LIKE PROTEIN"/>
    <property type="match status" value="1"/>
</dbReference>
<dbReference type="RefSeq" id="XP_028149786.1">
    <property type="nucleotide sequence ID" value="XM_028293985.1"/>
</dbReference>
<dbReference type="GO" id="GO:0005634">
    <property type="term" value="C:nucleus"/>
    <property type="evidence" value="ECO:0007669"/>
    <property type="project" value="UniProtKB-SubCell"/>
</dbReference>
<protein>
    <submittedName>
        <fullName evidence="3">Uncharacterized protein LOC114343176</fullName>
    </submittedName>
</protein>
<dbReference type="InterPro" id="IPR036397">
    <property type="entry name" value="RNaseH_sf"/>
</dbReference>